<dbReference type="SUPFAM" id="SSF51735">
    <property type="entry name" value="NAD(P)-binding Rossmann-fold domains"/>
    <property type="match status" value="1"/>
</dbReference>
<comment type="catalytic activity">
    <reaction evidence="11">
        <text>11beta,17beta-dihydroxyandrost-4-ene-3-one + NAD(+) = 17beta-hydroxyandrost-4-ene-3,11-dione + NADH + H(+)</text>
        <dbReference type="Rhea" id="RHEA:69368"/>
        <dbReference type="ChEBI" id="CHEBI:15378"/>
        <dbReference type="ChEBI" id="CHEBI:34133"/>
        <dbReference type="ChEBI" id="CHEBI:57540"/>
        <dbReference type="ChEBI" id="CHEBI:57945"/>
        <dbReference type="ChEBI" id="CHEBI:81481"/>
    </reaction>
    <physiologicalReaction direction="left-to-right" evidence="11">
        <dbReference type="Rhea" id="RHEA:69369"/>
    </physiologicalReaction>
</comment>
<reference evidence="17" key="1">
    <citation type="submission" date="2025-08" db="UniProtKB">
        <authorList>
            <consortium name="RefSeq"/>
        </authorList>
    </citation>
    <scope>IDENTIFICATION</scope>
</reference>
<evidence type="ECO:0000256" key="11">
    <source>
        <dbReference type="ARBA" id="ARBA00048218"/>
    </source>
</evidence>
<evidence type="ECO:0000256" key="4">
    <source>
        <dbReference type="ARBA" id="ARBA00023098"/>
    </source>
</evidence>
<accession>A0A6P3VVN8</accession>
<protein>
    <recommendedName>
        <fullName evidence="6">11-beta-hydroxysteroid dehydrogenase type 2</fullName>
    </recommendedName>
    <alternativeName>
        <fullName evidence="7">Corticosteroid 11-beta-dehydrogenase isozyme 2</fullName>
    </alternativeName>
    <alternativeName>
        <fullName evidence="8">NAD-dependent 11-beta-hydroxysteroid dehydrogenase</fullName>
    </alternativeName>
</protein>
<dbReference type="Pfam" id="PF00106">
    <property type="entry name" value="adh_short"/>
    <property type="match status" value="1"/>
</dbReference>
<dbReference type="OrthoDB" id="9876299at2759"/>
<evidence type="ECO:0000313" key="16">
    <source>
        <dbReference type="Proteomes" id="UP000515152"/>
    </source>
</evidence>
<keyword evidence="15" id="KW-1133">Transmembrane helix</keyword>
<evidence type="ECO:0000256" key="9">
    <source>
        <dbReference type="ARBA" id="ARBA00047650"/>
    </source>
</evidence>
<evidence type="ECO:0000256" key="3">
    <source>
        <dbReference type="ARBA" id="ARBA00023002"/>
    </source>
</evidence>
<dbReference type="Gene3D" id="3.40.50.720">
    <property type="entry name" value="NAD(P)-binding Rossmann-like Domain"/>
    <property type="match status" value="1"/>
</dbReference>
<evidence type="ECO:0000256" key="8">
    <source>
        <dbReference type="ARBA" id="ARBA00042028"/>
    </source>
</evidence>
<keyword evidence="5" id="KW-0753">Steroid metabolism</keyword>
<evidence type="ECO:0000313" key="17">
    <source>
        <dbReference type="RefSeq" id="XP_012682468.1"/>
    </source>
</evidence>
<name>A0A6P3VVN8_CLUHA</name>
<feature type="compositionally biased region" description="Low complexity" evidence="14">
    <location>
        <begin position="394"/>
        <end position="412"/>
    </location>
</feature>
<evidence type="ECO:0000256" key="14">
    <source>
        <dbReference type="SAM" id="MobiDB-lite"/>
    </source>
</evidence>
<keyword evidence="16" id="KW-1185">Reference proteome</keyword>
<dbReference type="CDD" id="cd09805">
    <property type="entry name" value="type2_17beta_HSD-like_SDR_c"/>
    <property type="match status" value="1"/>
</dbReference>
<dbReference type="PRINTS" id="PR00080">
    <property type="entry name" value="SDRFAMILY"/>
</dbReference>
<evidence type="ECO:0000256" key="5">
    <source>
        <dbReference type="ARBA" id="ARBA00023221"/>
    </source>
</evidence>
<dbReference type="PRINTS" id="PR00081">
    <property type="entry name" value="GDHRDH"/>
</dbReference>
<evidence type="ECO:0000256" key="2">
    <source>
        <dbReference type="ARBA" id="ARBA00006484"/>
    </source>
</evidence>
<evidence type="ECO:0000256" key="10">
    <source>
        <dbReference type="ARBA" id="ARBA00047817"/>
    </source>
</evidence>
<dbReference type="PANTHER" id="PTHR43313:SF2">
    <property type="entry name" value="11-BETA-HYDROXYSTEROID DEHYDROGENASE TYPE 2"/>
    <property type="match status" value="1"/>
</dbReference>
<evidence type="ECO:0000256" key="6">
    <source>
        <dbReference type="ARBA" id="ARBA00040320"/>
    </source>
</evidence>
<dbReference type="GeneID" id="105899795"/>
<keyword evidence="15" id="KW-0812">Transmembrane</keyword>
<gene>
    <name evidence="17" type="primary">hsd11b2</name>
</gene>
<dbReference type="Proteomes" id="UP000515152">
    <property type="component" value="Chromosome 6"/>
</dbReference>
<dbReference type="CTD" id="3291"/>
<proteinExistence type="inferred from homology"/>
<evidence type="ECO:0000256" key="7">
    <source>
        <dbReference type="ARBA" id="ARBA00041540"/>
    </source>
</evidence>
<evidence type="ECO:0000256" key="15">
    <source>
        <dbReference type="SAM" id="Phobius"/>
    </source>
</evidence>
<evidence type="ECO:0000256" key="13">
    <source>
        <dbReference type="RuleBase" id="RU000363"/>
    </source>
</evidence>
<dbReference type="PROSITE" id="PS00061">
    <property type="entry name" value="ADH_SHORT"/>
    <property type="match status" value="1"/>
</dbReference>
<dbReference type="FunFam" id="3.40.50.720:FF:000074">
    <property type="entry name" value="Retinol dehydrogenase type 1"/>
    <property type="match status" value="1"/>
</dbReference>
<keyword evidence="4" id="KW-0443">Lipid metabolism</keyword>
<dbReference type="GO" id="GO:0008211">
    <property type="term" value="P:glucocorticoid metabolic process"/>
    <property type="evidence" value="ECO:0007669"/>
    <property type="project" value="TreeGrafter"/>
</dbReference>
<feature type="region of interest" description="Disordered" evidence="14">
    <location>
        <begin position="383"/>
        <end position="412"/>
    </location>
</feature>
<comment type="catalytic activity">
    <reaction evidence="12">
        <text>corticosterone + NAD(+) = 11-dehydrocorticosterone + NADH + H(+)</text>
        <dbReference type="Rhea" id="RHEA:42204"/>
        <dbReference type="ChEBI" id="CHEBI:15378"/>
        <dbReference type="ChEBI" id="CHEBI:16827"/>
        <dbReference type="ChEBI" id="CHEBI:57540"/>
        <dbReference type="ChEBI" id="CHEBI:57945"/>
        <dbReference type="ChEBI" id="CHEBI:78600"/>
    </reaction>
    <physiologicalReaction direction="left-to-right" evidence="12">
        <dbReference type="Rhea" id="RHEA:42205"/>
    </physiologicalReaction>
</comment>
<dbReference type="PANTHER" id="PTHR43313">
    <property type="entry name" value="SHORT-CHAIN DEHYDROGENASE/REDUCTASE FAMILY 9C"/>
    <property type="match status" value="1"/>
</dbReference>
<organism evidence="16 17">
    <name type="scientific">Clupea harengus</name>
    <name type="common">Atlantic herring</name>
    <dbReference type="NCBI Taxonomy" id="7950"/>
    <lineage>
        <taxon>Eukaryota</taxon>
        <taxon>Metazoa</taxon>
        <taxon>Chordata</taxon>
        <taxon>Craniata</taxon>
        <taxon>Vertebrata</taxon>
        <taxon>Euteleostomi</taxon>
        <taxon>Actinopterygii</taxon>
        <taxon>Neopterygii</taxon>
        <taxon>Teleostei</taxon>
        <taxon>Clupei</taxon>
        <taxon>Clupeiformes</taxon>
        <taxon>Clupeoidei</taxon>
        <taxon>Clupeidae</taxon>
        <taxon>Clupea</taxon>
    </lineage>
</organism>
<feature type="transmembrane region" description="Helical" evidence="15">
    <location>
        <begin position="37"/>
        <end position="64"/>
    </location>
</feature>
<comment type="pathway">
    <text evidence="1">Steroid metabolism.</text>
</comment>
<dbReference type="InterPro" id="IPR036291">
    <property type="entry name" value="NAD(P)-bd_dom_sf"/>
</dbReference>
<evidence type="ECO:0000256" key="12">
    <source>
        <dbReference type="ARBA" id="ARBA00048774"/>
    </source>
</evidence>
<dbReference type="GO" id="GO:0070523">
    <property type="term" value="F:11-beta-hydroxysteroid dehydrogenase (NAD+) activity"/>
    <property type="evidence" value="ECO:0007669"/>
    <property type="project" value="TreeGrafter"/>
</dbReference>
<comment type="catalytic activity">
    <reaction evidence="9">
        <text>11beta-hydroxyandrost-4-ene-3,17-dione + NAD(+) = androst-4-ene-3,11,17-trione + NADH + H(+)</text>
        <dbReference type="Rhea" id="RHEA:69408"/>
        <dbReference type="ChEBI" id="CHEBI:2495"/>
        <dbReference type="ChEBI" id="CHEBI:15378"/>
        <dbReference type="ChEBI" id="CHEBI:27967"/>
        <dbReference type="ChEBI" id="CHEBI:57540"/>
        <dbReference type="ChEBI" id="CHEBI:57945"/>
    </reaction>
    <physiologicalReaction direction="left-to-right" evidence="9">
        <dbReference type="Rhea" id="RHEA:69409"/>
    </physiologicalReaction>
</comment>
<keyword evidence="3" id="KW-0560">Oxidoreductase</keyword>
<dbReference type="KEGG" id="char:105899795"/>
<sequence>MEDYALSFWIYMGVMSVFVGGVVKKTLASHISAMPSLVAWLAATVLLERLCTLCMPAFLALAGLCAACCLYSSRQATLDASLPTEGKAVLITGCDTGFGNASAKCLDALGFEVFATVLDLAGEGAEELRRTCSPRLTVLQVDITRPEDIQQALLDTKARLGMRGLWGLVNNAGVCVNFGDAELSLMSNYRGCMEVNFFGTLSVTKAFLPLLRQAKGRIVSISSPSGDQPFPCLAAYGASKAALNLFINTLRHELEPWGVKVSTILPAAFRTGLSSNTHYWEKQYKNMIQNISPSLLEEYGEDYMHETKELFASHSKTALTDLSPVVNTIAEALISPQPQVRYYAGYGVGVMYFIHSYLPVSLSDKFLQKLFIKKQLLPRRLRKQNSLGKIPTHSNNNNISSMNNNNIITSEK</sequence>
<dbReference type="InterPro" id="IPR002347">
    <property type="entry name" value="SDR_fam"/>
</dbReference>
<feature type="transmembrane region" description="Helical" evidence="15">
    <location>
        <begin position="6"/>
        <end position="25"/>
    </location>
</feature>
<dbReference type="RefSeq" id="XP_012682468.1">
    <property type="nucleotide sequence ID" value="XM_012827014.3"/>
</dbReference>
<dbReference type="AlphaFoldDB" id="A0A6P3VVN8"/>
<comment type="catalytic activity">
    <reaction evidence="10">
        <text>an 11beta-hydroxysteroid + NAD(+) = an 11-oxosteroid + NADH + H(+)</text>
        <dbReference type="Rhea" id="RHEA:53116"/>
        <dbReference type="ChEBI" id="CHEBI:15378"/>
        <dbReference type="ChEBI" id="CHEBI:35346"/>
        <dbReference type="ChEBI" id="CHEBI:47787"/>
        <dbReference type="ChEBI" id="CHEBI:57540"/>
        <dbReference type="ChEBI" id="CHEBI:57945"/>
    </reaction>
    <physiologicalReaction direction="left-to-right" evidence="10">
        <dbReference type="Rhea" id="RHEA:53117"/>
    </physiologicalReaction>
</comment>
<dbReference type="InterPro" id="IPR020904">
    <property type="entry name" value="Sc_DH/Rdtase_CS"/>
</dbReference>
<comment type="similarity">
    <text evidence="2 13">Belongs to the short-chain dehydrogenases/reductases (SDR) family.</text>
</comment>
<evidence type="ECO:0000256" key="1">
    <source>
        <dbReference type="ARBA" id="ARBA00004854"/>
    </source>
</evidence>
<keyword evidence="15" id="KW-0472">Membrane</keyword>